<evidence type="ECO:0000256" key="8">
    <source>
        <dbReference type="ARBA" id="ARBA00023134"/>
    </source>
</evidence>
<dbReference type="SFLD" id="SFLDG01386">
    <property type="entry name" value="main_SPASM_domain-containing"/>
    <property type="match status" value="1"/>
</dbReference>
<dbReference type="EC" id="4.1.99.22" evidence="1 12"/>
<dbReference type="InterPro" id="IPR000385">
    <property type="entry name" value="MoaA_NifB_PqqE_Fe-S-bd_CS"/>
</dbReference>
<keyword evidence="10 12" id="KW-0456">Lyase</keyword>
<dbReference type="Gene3D" id="3.20.20.70">
    <property type="entry name" value="Aldolase class I"/>
    <property type="match status" value="1"/>
</dbReference>
<evidence type="ECO:0000313" key="17">
    <source>
        <dbReference type="Proteomes" id="UP000623509"/>
    </source>
</evidence>
<comment type="similarity">
    <text evidence="12">Belongs to the radical SAM superfamily. MoaA family.</text>
</comment>
<dbReference type="PROSITE" id="PS51918">
    <property type="entry name" value="RADICAL_SAM"/>
    <property type="match status" value="1"/>
</dbReference>
<protein>
    <recommendedName>
        <fullName evidence="1 12">GTP 3',8-cyclase</fullName>
        <ecNumber evidence="1 12">4.1.99.22</ecNumber>
    </recommendedName>
    <alternativeName>
        <fullName evidence="12">Molybdenum cofactor biosynthesis protein A</fullName>
    </alternativeName>
</protein>
<dbReference type="EMBL" id="NMRN01000005">
    <property type="protein sequence ID" value="PAS94664.1"/>
    <property type="molecule type" value="Genomic_DNA"/>
</dbReference>
<dbReference type="AlphaFoldDB" id="A0A272EX25"/>
<dbReference type="SFLD" id="SFLDG01067">
    <property type="entry name" value="SPASM/twitch_domain_containing"/>
    <property type="match status" value="1"/>
</dbReference>
<comment type="function">
    <text evidence="12">Catalyzes the cyclization of GTP to (8S)-3',8-cyclo-7,8-dihydroguanosine 5'-triphosphate.</text>
</comment>
<dbReference type="GO" id="GO:0061799">
    <property type="term" value="F:cyclic pyranopterin monophosphate synthase activity"/>
    <property type="evidence" value="ECO:0007669"/>
    <property type="project" value="TreeGrafter"/>
</dbReference>
<reference evidence="14 17" key="1">
    <citation type="submission" date="2016-08" db="EMBL/GenBank/DDBJ databases">
        <title>Candidatus Dactylopiibacterium carminicum genome sequence.</title>
        <authorList>
            <person name="Ramirez-Puebla S.T."/>
            <person name="Ormeno-Orrillo E."/>
            <person name="Vera-Ponce De Leon A."/>
            <person name="Luis L."/>
            <person name="Sanchez-Flores A."/>
            <person name="Monica R."/>
            <person name="Martinez-Romero E."/>
        </authorList>
    </citation>
    <scope>NUCLEOTIDE SEQUENCE [LARGE SCALE GENOMIC DNA]</scope>
    <source>
        <strain evidence="14">END1</strain>
    </source>
</reference>
<evidence type="ECO:0000256" key="4">
    <source>
        <dbReference type="ARBA" id="ARBA00022723"/>
    </source>
</evidence>
<dbReference type="RefSeq" id="WP_095523551.1">
    <property type="nucleotide sequence ID" value="NZ_MDUX01000007.1"/>
</dbReference>
<dbReference type="HAMAP" id="MF_01225_B">
    <property type="entry name" value="MoaA_B"/>
    <property type="match status" value="1"/>
</dbReference>
<dbReference type="Pfam" id="PF04055">
    <property type="entry name" value="Radical_SAM"/>
    <property type="match status" value="1"/>
</dbReference>
<evidence type="ECO:0000256" key="3">
    <source>
        <dbReference type="ARBA" id="ARBA00022691"/>
    </source>
</evidence>
<feature type="binding site" evidence="12">
    <location>
        <position position="32"/>
    </location>
    <ligand>
        <name>S-adenosyl-L-methionine</name>
        <dbReference type="ChEBI" id="CHEBI:59789"/>
    </ligand>
</feature>
<dbReference type="InterPro" id="IPR007197">
    <property type="entry name" value="rSAM"/>
</dbReference>
<accession>A0A272EX25</accession>
<dbReference type="EMBL" id="MDUX01000007">
    <property type="protein sequence ID" value="KAF7600314.1"/>
    <property type="molecule type" value="Genomic_DNA"/>
</dbReference>
<proteinExistence type="inferred from homology"/>
<dbReference type="PANTHER" id="PTHR22960:SF0">
    <property type="entry name" value="MOLYBDENUM COFACTOR BIOSYNTHESIS PROTEIN 1"/>
    <property type="match status" value="1"/>
</dbReference>
<keyword evidence="3 12" id="KW-0949">S-adenosyl-L-methionine</keyword>
<organism evidence="15 16">
    <name type="scientific">Candidatus Dactylopiibacterium carminicum</name>
    <dbReference type="NCBI Taxonomy" id="857335"/>
    <lineage>
        <taxon>Bacteria</taxon>
        <taxon>Pseudomonadati</taxon>
        <taxon>Pseudomonadota</taxon>
        <taxon>Betaproteobacteria</taxon>
        <taxon>Rhodocyclales</taxon>
        <taxon>Rhodocyclaceae</taxon>
        <taxon>Candidatus Dactylopiibacterium</taxon>
    </lineage>
</organism>
<dbReference type="GO" id="GO:0006777">
    <property type="term" value="P:Mo-molybdopterin cofactor biosynthetic process"/>
    <property type="evidence" value="ECO:0007669"/>
    <property type="project" value="UniProtKB-UniRule"/>
</dbReference>
<keyword evidence="5 12" id="KW-0547">Nucleotide-binding</keyword>
<feature type="binding site" evidence="12">
    <location>
        <position position="284"/>
    </location>
    <ligand>
        <name>[4Fe-4S] cluster</name>
        <dbReference type="ChEBI" id="CHEBI:49883"/>
        <label>2</label>
        <note>4Fe-4S-substrate</note>
    </ligand>
</feature>
<dbReference type="CDD" id="cd01335">
    <property type="entry name" value="Radical_SAM"/>
    <property type="match status" value="1"/>
</dbReference>
<dbReference type="InterPro" id="IPR050105">
    <property type="entry name" value="MoCo_biosynth_MoaA/MoaC"/>
</dbReference>
<evidence type="ECO:0000256" key="2">
    <source>
        <dbReference type="ARBA" id="ARBA00022485"/>
    </source>
</evidence>
<dbReference type="PROSITE" id="PS01305">
    <property type="entry name" value="MOAA_NIFB_PQQE"/>
    <property type="match status" value="1"/>
</dbReference>
<dbReference type="SFLD" id="SFLDG01383">
    <property type="entry name" value="cyclic_pyranopterin_phosphate"/>
    <property type="match status" value="1"/>
</dbReference>
<dbReference type="InterPro" id="IPR006638">
    <property type="entry name" value="Elp3/MiaA/NifB-like_rSAM"/>
</dbReference>
<dbReference type="SFLD" id="SFLDS00029">
    <property type="entry name" value="Radical_SAM"/>
    <property type="match status" value="1"/>
</dbReference>
<evidence type="ECO:0000259" key="13">
    <source>
        <dbReference type="PROSITE" id="PS51918"/>
    </source>
</evidence>
<dbReference type="PANTHER" id="PTHR22960">
    <property type="entry name" value="MOLYBDOPTERIN COFACTOR SYNTHESIS PROTEIN A"/>
    <property type="match status" value="1"/>
</dbReference>
<keyword evidence="2 12" id="KW-0004">4Fe-4S</keyword>
<feature type="binding site" evidence="12">
    <location>
        <position position="131"/>
    </location>
    <ligand>
        <name>S-adenosyl-L-methionine</name>
        <dbReference type="ChEBI" id="CHEBI:59789"/>
    </ligand>
</feature>
<dbReference type="GO" id="GO:0051539">
    <property type="term" value="F:4 iron, 4 sulfur cluster binding"/>
    <property type="evidence" value="ECO:0007669"/>
    <property type="project" value="UniProtKB-UniRule"/>
</dbReference>
<comment type="cofactor">
    <cofactor evidence="12">
        <name>[4Fe-4S] cluster</name>
        <dbReference type="ChEBI" id="CHEBI:49883"/>
    </cofactor>
    <text evidence="12">Binds 2 [4Fe-4S] clusters. Binds 1 [4Fe-4S] cluster coordinated with 3 cysteines and an exchangeable S-adenosyl-L-methionine and 1 [4Fe-4S] cluster coordinated with 3 cysteines and the GTP-derived substrate.</text>
</comment>
<evidence type="ECO:0000256" key="7">
    <source>
        <dbReference type="ARBA" id="ARBA00023014"/>
    </source>
</evidence>
<evidence type="ECO:0000256" key="1">
    <source>
        <dbReference type="ARBA" id="ARBA00012167"/>
    </source>
</evidence>
<feature type="binding site" evidence="12">
    <location>
        <begin position="272"/>
        <end position="274"/>
    </location>
    <ligand>
        <name>GTP</name>
        <dbReference type="ChEBI" id="CHEBI:37565"/>
    </ligand>
</feature>
<dbReference type="SMART" id="SM00729">
    <property type="entry name" value="Elp3"/>
    <property type="match status" value="1"/>
</dbReference>
<feature type="binding site" evidence="12">
    <location>
        <position position="26"/>
    </location>
    <ligand>
        <name>[4Fe-4S] cluster</name>
        <dbReference type="ChEBI" id="CHEBI:49883"/>
        <label>1</label>
        <note>4Fe-4S-S-AdoMet</note>
    </ligand>
</feature>
<dbReference type="SUPFAM" id="SSF102114">
    <property type="entry name" value="Radical SAM enzymes"/>
    <property type="match status" value="1"/>
</dbReference>
<keyword evidence="9 12" id="KW-0501">Molybdenum cofactor biosynthesis</keyword>
<dbReference type="NCBIfam" id="TIGR02666">
    <property type="entry name" value="moaA"/>
    <property type="match status" value="1"/>
</dbReference>
<feature type="binding site" evidence="12">
    <location>
        <position position="33"/>
    </location>
    <ligand>
        <name>[4Fe-4S] cluster</name>
        <dbReference type="ChEBI" id="CHEBI:49883"/>
        <label>1</label>
        <note>4Fe-4S-S-AdoMet</note>
    </ligand>
</feature>
<dbReference type="GO" id="GO:0005525">
    <property type="term" value="F:GTP binding"/>
    <property type="evidence" value="ECO:0007669"/>
    <property type="project" value="UniProtKB-UniRule"/>
</dbReference>
<comment type="pathway">
    <text evidence="12">Cofactor biosynthesis; molybdopterin biosynthesis.</text>
</comment>
<dbReference type="InterPro" id="IPR058240">
    <property type="entry name" value="rSAM_sf"/>
</dbReference>
<evidence type="ECO:0000256" key="10">
    <source>
        <dbReference type="ARBA" id="ARBA00023239"/>
    </source>
</evidence>
<dbReference type="UniPathway" id="UPA00344"/>
<dbReference type="InterPro" id="IPR013483">
    <property type="entry name" value="MoaA"/>
</dbReference>
<dbReference type="InterPro" id="IPR040064">
    <property type="entry name" value="MoaA-like"/>
</dbReference>
<keyword evidence="4 12" id="KW-0479">Metal-binding</keyword>
<feature type="domain" description="Radical SAM core" evidence="13">
    <location>
        <begin position="10"/>
        <end position="233"/>
    </location>
</feature>
<dbReference type="InterPro" id="IPR010505">
    <property type="entry name" value="MoaA_twitch"/>
</dbReference>
<dbReference type="GO" id="GO:0046872">
    <property type="term" value="F:metal ion binding"/>
    <property type="evidence" value="ECO:0007669"/>
    <property type="project" value="UniProtKB-KW"/>
</dbReference>
<feature type="binding site" evidence="12">
    <location>
        <position position="72"/>
    </location>
    <ligand>
        <name>GTP</name>
        <dbReference type="ChEBI" id="CHEBI:37565"/>
    </ligand>
</feature>
<gene>
    <name evidence="12 15" type="primary">moaA</name>
    <name evidence="14" type="ORF">BGI27_03430</name>
    <name evidence="15" type="ORF">CGU29_02885</name>
</gene>
<feature type="binding site" evidence="12">
    <location>
        <position position="169"/>
    </location>
    <ligand>
        <name>GTP</name>
        <dbReference type="ChEBI" id="CHEBI:37565"/>
    </ligand>
</feature>
<evidence type="ECO:0000256" key="9">
    <source>
        <dbReference type="ARBA" id="ARBA00023150"/>
    </source>
</evidence>
<dbReference type="GO" id="GO:1904047">
    <property type="term" value="F:S-adenosyl-L-methionine binding"/>
    <property type="evidence" value="ECO:0007669"/>
    <property type="project" value="UniProtKB-UniRule"/>
</dbReference>
<feature type="binding site" evidence="12">
    <location>
        <position position="270"/>
    </location>
    <ligand>
        <name>[4Fe-4S] cluster</name>
        <dbReference type="ChEBI" id="CHEBI:49883"/>
        <label>2</label>
        <note>4Fe-4S-substrate</note>
    </ligand>
</feature>
<reference evidence="15 16" key="2">
    <citation type="submission" date="2017-07" db="EMBL/GenBank/DDBJ databases">
        <title>Candidatus Dactylopiibacterium carminicum, a nitrogen-fixing symbiont of the cochineal insect Dactylopius coccus and Dactylopius opuntiae (Hemiptera: Coccoidea: Dactylopiidae).</title>
        <authorList>
            <person name="Vera A."/>
        </authorList>
    </citation>
    <scope>NUCLEOTIDE SEQUENCE [LARGE SCALE GENOMIC DNA]</scope>
    <source>
        <strain evidence="15 16">NFDCM</strain>
    </source>
</reference>
<dbReference type="GO" id="GO:0061798">
    <property type="term" value="F:GTP 3',8'-cyclase activity"/>
    <property type="evidence" value="ECO:0007669"/>
    <property type="project" value="UniProtKB-UniRule"/>
</dbReference>
<feature type="binding site" evidence="12">
    <location>
        <position position="107"/>
    </location>
    <ligand>
        <name>GTP</name>
        <dbReference type="ChEBI" id="CHEBI:37565"/>
    </ligand>
</feature>
<evidence type="ECO:0000256" key="11">
    <source>
        <dbReference type="ARBA" id="ARBA00048697"/>
    </source>
</evidence>
<evidence type="ECO:0000256" key="12">
    <source>
        <dbReference type="HAMAP-Rule" id="MF_01225"/>
    </source>
</evidence>
<feature type="binding site" evidence="12">
    <location>
        <position position="203"/>
    </location>
    <ligand>
        <name>S-adenosyl-L-methionine</name>
        <dbReference type="ChEBI" id="CHEBI:59789"/>
    </ligand>
</feature>
<dbReference type="Pfam" id="PF06463">
    <property type="entry name" value="Mob_synth_C"/>
    <property type="match status" value="1"/>
</dbReference>
<dbReference type="CDD" id="cd21117">
    <property type="entry name" value="Twitch_MoaA"/>
    <property type="match status" value="1"/>
</dbReference>
<evidence type="ECO:0000256" key="5">
    <source>
        <dbReference type="ARBA" id="ARBA00022741"/>
    </source>
</evidence>
<evidence type="ECO:0000313" key="15">
    <source>
        <dbReference type="EMBL" id="PAS94664.1"/>
    </source>
</evidence>
<evidence type="ECO:0000256" key="6">
    <source>
        <dbReference type="ARBA" id="ARBA00023004"/>
    </source>
</evidence>
<feature type="binding site" evidence="12">
    <location>
        <position position="267"/>
    </location>
    <ligand>
        <name>[4Fe-4S] cluster</name>
        <dbReference type="ChEBI" id="CHEBI:49883"/>
        <label>2</label>
        <note>4Fe-4S-substrate</note>
    </ligand>
</feature>
<dbReference type="OrthoDB" id="9763993at2"/>
<dbReference type="InterPro" id="IPR013785">
    <property type="entry name" value="Aldolase_TIM"/>
</dbReference>
<feature type="binding site" evidence="12">
    <location>
        <position position="76"/>
    </location>
    <ligand>
        <name>S-adenosyl-L-methionine</name>
        <dbReference type="ChEBI" id="CHEBI:59789"/>
    </ligand>
</feature>
<comment type="subunit">
    <text evidence="12">Monomer and homodimer.</text>
</comment>
<evidence type="ECO:0000313" key="16">
    <source>
        <dbReference type="Proteomes" id="UP000216107"/>
    </source>
</evidence>
<sequence>MDKAPTLRDALHRPLRDLRISVTDRCNLRCPYCMPRETFDDHQFLARAEILSFEEIVRLAGIFVNLGVRKIRLSGGEPLLRRNIERLVERLARLRCLDGSDLELALTTNGVLLADKARALREAGLDRVTVSLDALSEQGFRRMSDSRFSPARVLEGIARAQAVGLGPMKVNCVVRRQVNEDEILPLLRHFRHSGVVLRFIEYMDVGGCNEWRPQDVISAREILDRIGAEYPLRPLEAAYPGEVSQRWALVDGSAEIGVVASVSQPFCGDCNRLRLATDGKLYTCLFARQGLDLRAPLRAGEVDAALAARIASCWQLRDDQYSELRHIQRRQPGRKIEMSYIGG</sequence>
<evidence type="ECO:0000313" key="14">
    <source>
        <dbReference type="EMBL" id="KAF7600314.1"/>
    </source>
</evidence>
<comment type="catalytic activity">
    <reaction evidence="11 12">
        <text>GTP + AH2 + S-adenosyl-L-methionine = (8S)-3',8-cyclo-7,8-dihydroguanosine 5'-triphosphate + 5'-deoxyadenosine + L-methionine + A + H(+)</text>
        <dbReference type="Rhea" id="RHEA:49576"/>
        <dbReference type="ChEBI" id="CHEBI:13193"/>
        <dbReference type="ChEBI" id="CHEBI:15378"/>
        <dbReference type="ChEBI" id="CHEBI:17319"/>
        <dbReference type="ChEBI" id="CHEBI:17499"/>
        <dbReference type="ChEBI" id="CHEBI:37565"/>
        <dbReference type="ChEBI" id="CHEBI:57844"/>
        <dbReference type="ChEBI" id="CHEBI:59789"/>
        <dbReference type="ChEBI" id="CHEBI:131766"/>
        <dbReference type="EC" id="4.1.99.22"/>
    </reaction>
</comment>
<keyword evidence="8 12" id="KW-0342">GTP-binding</keyword>
<keyword evidence="6 12" id="KW-0408">Iron</keyword>
<dbReference type="Proteomes" id="UP000623509">
    <property type="component" value="Unassembled WGS sequence"/>
</dbReference>
<comment type="caution">
    <text evidence="15">The sequence shown here is derived from an EMBL/GenBank/DDBJ whole genome shotgun (WGS) entry which is preliminary data.</text>
</comment>
<keyword evidence="17" id="KW-1185">Reference proteome</keyword>
<name>A0A272EX25_9RHOO</name>
<feature type="binding site" evidence="12">
    <location>
        <position position="30"/>
    </location>
    <ligand>
        <name>[4Fe-4S] cluster</name>
        <dbReference type="ChEBI" id="CHEBI:49883"/>
        <label>1</label>
        <note>4Fe-4S-S-AdoMet</note>
    </ligand>
</feature>
<dbReference type="Proteomes" id="UP000216107">
    <property type="component" value="Unassembled WGS sequence"/>
</dbReference>
<feature type="binding site" evidence="12">
    <location>
        <position position="19"/>
    </location>
    <ligand>
        <name>GTP</name>
        <dbReference type="ChEBI" id="CHEBI:37565"/>
    </ligand>
</feature>
<keyword evidence="7 12" id="KW-0411">Iron-sulfur</keyword>